<feature type="transmembrane region" description="Helical" evidence="1">
    <location>
        <begin position="61"/>
        <end position="84"/>
    </location>
</feature>
<evidence type="ECO:0008006" key="4">
    <source>
        <dbReference type="Google" id="ProtNLM"/>
    </source>
</evidence>
<feature type="transmembrane region" description="Helical" evidence="1">
    <location>
        <begin position="34"/>
        <end position="54"/>
    </location>
</feature>
<evidence type="ECO:0000313" key="3">
    <source>
        <dbReference type="Proteomes" id="UP001205337"/>
    </source>
</evidence>
<name>A0ABT1ZE68_9MICO</name>
<sequence length="120" mass="11996">MSPLLRAGVAVLAAVVGAVVGLVTTFAHAQSPPWVLLGGLLLVAGYVLGVRLAFEDPIATSAGALGVLAPVGYVLLVQGDAVVIGDDALGIAWIVAVPTVIAAAAAWPIRRRPEPGSESP</sequence>
<dbReference type="Proteomes" id="UP001205337">
    <property type="component" value="Unassembled WGS sequence"/>
</dbReference>
<keyword evidence="1" id="KW-1133">Transmembrane helix</keyword>
<evidence type="ECO:0000313" key="2">
    <source>
        <dbReference type="EMBL" id="MCS0498995.1"/>
    </source>
</evidence>
<gene>
    <name evidence="2" type="ORF">NUH29_05445</name>
</gene>
<keyword evidence="3" id="KW-1185">Reference proteome</keyword>
<comment type="caution">
    <text evidence="2">The sequence shown here is derived from an EMBL/GenBank/DDBJ whole genome shotgun (WGS) entry which is preliminary data.</text>
</comment>
<dbReference type="RefSeq" id="WP_258798015.1">
    <property type="nucleotide sequence ID" value="NZ_JANTHX010000005.1"/>
</dbReference>
<dbReference type="EMBL" id="JANTHX010000005">
    <property type="protein sequence ID" value="MCS0498995.1"/>
    <property type="molecule type" value="Genomic_DNA"/>
</dbReference>
<keyword evidence="1" id="KW-0472">Membrane</keyword>
<accession>A0ABT1ZE68</accession>
<organism evidence="2 3">
    <name type="scientific">Protaetiibacter mangrovi</name>
    <dbReference type="NCBI Taxonomy" id="2970926"/>
    <lineage>
        <taxon>Bacteria</taxon>
        <taxon>Bacillati</taxon>
        <taxon>Actinomycetota</taxon>
        <taxon>Actinomycetes</taxon>
        <taxon>Micrococcales</taxon>
        <taxon>Microbacteriaceae</taxon>
        <taxon>Protaetiibacter</taxon>
    </lineage>
</organism>
<reference evidence="2 3" key="1">
    <citation type="submission" date="2022-08" db="EMBL/GenBank/DDBJ databases">
        <authorList>
            <person name="Li F."/>
        </authorList>
    </citation>
    <scope>NUCLEOTIDE SEQUENCE [LARGE SCALE GENOMIC DNA]</scope>
    <source>
        <strain evidence="2 3">10F1B-8-1</strain>
    </source>
</reference>
<protein>
    <recommendedName>
        <fullName evidence="4">Histidinol dehydrogenase</fullName>
    </recommendedName>
</protein>
<evidence type="ECO:0000256" key="1">
    <source>
        <dbReference type="SAM" id="Phobius"/>
    </source>
</evidence>
<proteinExistence type="predicted"/>
<feature type="transmembrane region" description="Helical" evidence="1">
    <location>
        <begin position="7"/>
        <end position="28"/>
    </location>
</feature>
<feature type="transmembrane region" description="Helical" evidence="1">
    <location>
        <begin position="90"/>
        <end position="109"/>
    </location>
</feature>
<keyword evidence="1" id="KW-0812">Transmembrane</keyword>